<protein>
    <recommendedName>
        <fullName evidence="3">Nuclear transport factor 2 family protein</fullName>
    </recommendedName>
</protein>
<evidence type="ECO:0000313" key="1">
    <source>
        <dbReference type="EMBL" id="TNJ64800.1"/>
    </source>
</evidence>
<dbReference type="OrthoDB" id="667202at2"/>
<name>A0A5C4T8C8_9BACL</name>
<accession>A0A5C4T8C8</accession>
<evidence type="ECO:0008006" key="3">
    <source>
        <dbReference type="Google" id="ProtNLM"/>
    </source>
</evidence>
<dbReference type="EMBL" id="VDCQ01000025">
    <property type="protein sequence ID" value="TNJ64800.1"/>
    <property type="molecule type" value="Genomic_DNA"/>
</dbReference>
<organism evidence="1 2">
    <name type="scientific">Paenibacillus hemerocallicola</name>
    <dbReference type="NCBI Taxonomy" id="1172614"/>
    <lineage>
        <taxon>Bacteria</taxon>
        <taxon>Bacillati</taxon>
        <taxon>Bacillota</taxon>
        <taxon>Bacilli</taxon>
        <taxon>Bacillales</taxon>
        <taxon>Paenibacillaceae</taxon>
        <taxon>Paenibacillus</taxon>
    </lineage>
</organism>
<gene>
    <name evidence="1" type="ORF">FE784_18300</name>
</gene>
<comment type="caution">
    <text evidence="1">The sequence shown here is derived from an EMBL/GenBank/DDBJ whole genome shotgun (WGS) entry which is preliminary data.</text>
</comment>
<dbReference type="AlphaFoldDB" id="A0A5C4T8C8"/>
<proteinExistence type="predicted"/>
<reference evidence="1 2" key="1">
    <citation type="submission" date="2019-05" db="EMBL/GenBank/DDBJ databases">
        <title>We sequenced the genome of Paenibacillus hemerocallicola KCTC 33185 for further insight into its adaptation and study the phylogeny of Paenibacillus.</title>
        <authorList>
            <person name="Narsing Rao M.P."/>
        </authorList>
    </citation>
    <scope>NUCLEOTIDE SEQUENCE [LARGE SCALE GENOMIC DNA]</scope>
    <source>
        <strain evidence="1 2">KCTC 33185</strain>
    </source>
</reference>
<dbReference type="RefSeq" id="WP_139603674.1">
    <property type="nucleotide sequence ID" value="NZ_VDCQ01000025.1"/>
</dbReference>
<sequence>MMKTKAVHAFFHTYEKRINEALANPGSMDKHAMTGDYTESFIEASPEGVQVFHNDEQYAKALLPAFEEQRRIGTQSMNIVSINTVGIDDLHVSATIHWRAVYKRQKDGKVIEINFNETYLLHWIGNTPKIFAYIAGDEQALLKKNGLID</sequence>
<keyword evidence="2" id="KW-1185">Reference proteome</keyword>
<dbReference type="Proteomes" id="UP000307943">
    <property type="component" value="Unassembled WGS sequence"/>
</dbReference>
<evidence type="ECO:0000313" key="2">
    <source>
        <dbReference type="Proteomes" id="UP000307943"/>
    </source>
</evidence>